<dbReference type="InterPro" id="IPR029056">
    <property type="entry name" value="Ribokinase-like"/>
</dbReference>
<dbReference type="STRING" id="1353528.DT23_14850"/>
<dbReference type="GO" id="GO:0042840">
    <property type="term" value="P:D-glucuronate catabolic process"/>
    <property type="evidence" value="ECO:0007669"/>
    <property type="project" value="TreeGrafter"/>
</dbReference>
<dbReference type="GO" id="GO:0006974">
    <property type="term" value="P:DNA damage response"/>
    <property type="evidence" value="ECO:0007669"/>
    <property type="project" value="TreeGrafter"/>
</dbReference>
<dbReference type="GO" id="GO:0005829">
    <property type="term" value="C:cytosol"/>
    <property type="evidence" value="ECO:0007669"/>
    <property type="project" value="TreeGrafter"/>
</dbReference>
<evidence type="ECO:0000256" key="3">
    <source>
        <dbReference type="ARBA" id="ARBA00022777"/>
    </source>
</evidence>
<keyword evidence="3" id="KW-0418">Kinase</keyword>
<name>A0A074JQV2_9RHOB</name>
<dbReference type="InterPro" id="IPR002173">
    <property type="entry name" value="Carboh/pur_kinase_PfkB_CS"/>
</dbReference>
<dbReference type="PANTHER" id="PTHR43085">
    <property type="entry name" value="HEXOKINASE FAMILY MEMBER"/>
    <property type="match status" value="1"/>
</dbReference>
<proteinExistence type="inferred from homology"/>
<dbReference type="InterPro" id="IPR050306">
    <property type="entry name" value="PfkB_Carbo_kinase"/>
</dbReference>
<keyword evidence="6" id="KW-1185">Reference proteome</keyword>
<evidence type="ECO:0000256" key="2">
    <source>
        <dbReference type="ARBA" id="ARBA00022679"/>
    </source>
</evidence>
<accession>A0A074JQV2</accession>
<feature type="domain" description="Carbohydrate kinase PfkB" evidence="4">
    <location>
        <begin position="7"/>
        <end position="299"/>
    </location>
</feature>
<comment type="similarity">
    <text evidence="1">Belongs to the carbohydrate kinase PfkB family.</text>
</comment>
<reference evidence="5 6" key="1">
    <citation type="journal article" date="2015" name="Antonie Van Leeuwenhoek">
        <title>Thioclava indica sp. nov., isolated from surface seawater of the Indian Ocean.</title>
        <authorList>
            <person name="Liu Y."/>
            <person name="Lai Q."/>
            <person name="Du J."/>
            <person name="Xu H."/>
            <person name="Jiang L."/>
            <person name="Shao Z."/>
        </authorList>
    </citation>
    <scope>NUCLEOTIDE SEQUENCE [LARGE SCALE GENOMIC DNA]</scope>
    <source>
        <strain evidence="5 6">DT23-4</strain>
    </source>
</reference>
<dbReference type="Proteomes" id="UP000027471">
    <property type="component" value="Unassembled WGS sequence"/>
</dbReference>
<organism evidence="5 6">
    <name type="scientific">Thioclava indica</name>
    <dbReference type="NCBI Taxonomy" id="1353528"/>
    <lineage>
        <taxon>Bacteria</taxon>
        <taxon>Pseudomonadati</taxon>
        <taxon>Pseudomonadota</taxon>
        <taxon>Alphaproteobacteria</taxon>
        <taxon>Rhodobacterales</taxon>
        <taxon>Paracoccaceae</taxon>
        <taxon>Thioclava</taxon>
    </lineage>
</organism>
<dbReference type="GO" id="GO:0019698">
    <property type="term" value="P:D-galacturonate catabolic process"/>
    <property type="evidence" value="ECO:0007669"/>
    <property type="project" value="TreeGrafter"/>
</dbReference>
<evidence type="ECO:0000259" key="4">
    <source>
        <dbReference type="Pfam" id="PF00294"/>
    </source>
</evidence>
<evidence type="ECO:0000313" key="5">
    <source>
        <dbReference type="EMBL" id="KEO60001.1"/>
    </source>
</evidence>
<dbReference type="CDD" id="cd01166">
    <property type="entry name" value="KdgK"/>
    <property type="match status" value="1"/>
</dbReference>
<dbReference type="EMBL" id="AUNB01000025">
    <property type="protein sequence ID" value="KEO60001.1"/>
    <property type="molecule type" value="Genomic_DNA"/>
</dbReference>
<dbReference type="OrthoDB" id="9776822at2"/>
<evidence type="ECO:0000256" key="1">
    <source>
        <dbReference type="ARBA" id="ARBA00010688"/>
    </source>
</evidence>
<dbReference type="InterPro" id="IPR011611">
    <property type="entry name" value="PfkB_dom"/>
</dbReference>
<dbReference type="Gene3D" id="3.40.1190.20">
    <property type="match status" value="1"/>
</dbReference>
<protein>
    <recommendedName>
        <fullName evidence="4">Carbohydrate kinase PfkB domain-containing protein</fullName>
    </recommendedName>
</protein>
<sequence>MDILCIGEPLAEFTNDAANLNQFHRRLGGDILNAAIYLARLRPDLRIGYLSRLGDDAMSRWMRDAIAAEGVDVSGVALEPHGSPGLSFISTDEDGERSFVYWRDQSPARRMFSPEMSEAPALSNARAVLFSGIALAILPAAARARMLSALAHARAAGCLVAYDTNYRARLWTSHQEATDWSSRALAVASVALPSLEDMGALWGYDTPEAALQHCARFATGEIVLTTGGGAVLHRSSAGEAQSIALPAPVRARDTTAAGDSFDAGFLSAFQRGKSPQEAVLAGARLAARVVQFPGAIIPKSAMHEEIAEHAV</sequence>
<dbReference type="PROSITE" id="PS00584">
    <property type="entry name" value="PFKB_KINASES_2"/>
    <property type="match status" value="1"/>
</dbReference>
<dbReference type="RefSeq" id="WP_038130580.1">
    <property type="nucleotide sequence ID" value="NZ_AUNB01000025.1"/>
</dbReference>
<gene>
    <name evidence="5" type="ORF">DT23_14850</name>
</gene>
<evidence type="ECO:0000313" key="6">
    <source>
        <dbReference type="Proteomes" id="UP000027471"/>
    </source>
</evidence>
<comment type="caution">
    <text evidence="5">The sequence shown here is derived from an EMBL/GenBank/DDBJ whole genome shotgun (WGS) entry which is preliminary data.</text>
</comment>
<dbReference type="Pfam" id="PF00294">
    <property type="entry name" value="PfkB"/>
    <property type="match status" value="1"/>
</dbReference>
<dbReference type="GO" id="GO:0008673">
    <property type="term" value="F:2-dehydro-3-deoxygluconokinase activity"/>
    <property type="evidence" value="ECO:0007669"/>
    <property type="project" value="TreeGrafter"/>
</dbReference>
<dbReference type="eggNOG" id="COG0524">
    <property type="taxonomic scope" value="Bacteria"/>
</dbReference>
<keyword evidence="2" id="KW-0808">Transferase</keyword>
<dbReference type="AlphaFoldDB" id="A0A074JQV2"/>
<dbReference type="PANTHER" id="PTHR43085:SF15">
    <property type="entry name" value="2-DEHYDRO-3-DEOXYGLUCONOKINASE"/>
    <property type="match status" value="1"/>
</dbReference>
<dbReference type="SUPFAM" id="SSF53613">
    <property type="entry name" value="Ribokinase-like"/>
    <property type="match status" value="1"/>
</dbReference>